<reference evidence="3" key="2">
    <citation type="journal article" date="2023" name="Commun. Biol.">
        <title>Intrasexual cuticular hydrocarbon dimorphism in a wasp sheds light on hydrocarbon biosynthesis genes in Hymenoptera.</title>
        <authorList>
            <person name="Moris V.C."/>
            <person name="Podsiadlowski L."/>
            <person name="Martin S."/>
            <person name="Oeyen J.P."/>
            <person name="Donath A."/>
            <person name="Petersen M."/>
            <person name="Wilbrandt J."/>
            <person name="Misof B."/>
            <person name="Liedtke D."/>
            <person name="Thamm M."/>
            <person name="Scheiner R."/>
            <person name="Schmitt T."/>
            <person name="Niehuis O."/>
        </authorList>
    </citation>
    <scope>NUCLEOTIDE SEQUENCE</scope>
    <source>
        <strain evidence="3">GBR_01_08_01A</strain>
    </source>
</reference>
<keyword evidence="2" id="KW-0732">Signal</keyword>
<dbReference type="Proteomes" id="UP001258017">
    <property type="component" value="Unassembled WGS sequence"/>
</dbReference>
<gene>
    <name evidence="3" type="ORF">KPH14_007554</name>
</gene>
<evidence type="ECO:0000313" key="3">
    <source>
        <dbReference type="EMBL" id="KAK2579871.1"/>
    </source>
</evidence>
<comment type="caution">
    <text evidence="3">The sequence shown here is derived from an EMBL/GenBank/DDBJ whole genome shotgun (WGS) entry which is preliminary data.</text>
</comment>
<evidence type="ECO:0000256" key="1">
    <source>
        <dbReference type="SAM" id="MobiDB-lite"/>
    </source>
</evidence>
<sequence>MSFELKILVLTTTLISFSLTAIADIIVPPGFSQDRTQHPPLFPQSSIPPIQHQRASEFGPTRAELVPIYANGRQGGAAYQVGHPLLQYPHYPHYPYYPRYLHVLPRYAPQRHLRVLKIGGHKVYQPSWFVGHHTAPLAVHHRYKKSIDDRSNFGTPRKSASDSTDSSLNELNSNMKEVEDKNIGTGQSKNDHTTMRTFGGLDPTRFMNFQESKAKSSAPNARNTGVNNKPSIKESESNVEKSSSLEPKRSDSQPIESNLGTTTNDPNLGNFPDPRPDPPKHNPSHQKTSKLMNKNAPEEAMKNKEENPTLGSPWTENDIFGTKLVQQGYPTMSSIYYQHPLYVDYGSPTLGYQPFYIQRYGGCNNGISKAYDGQQSTSQQQIHQAGGIPATDFLPNTGYPFLPPTYNYVSSYILGYPQTSHYVSSPYPISYAQFN</sequence>
<accession>A0AAD9VM52</accession>
<organism evidence="3 4">
    <name type="scientific">Odynerus spinipes</name>
    <dbReference type="NCBI Taxonomy" id="1348599"/>
    <lineage>
        <taxon>Eukaryota</taxon>
        <taxon>Metazoa</taxon>
        <taxon>Ecdysozoa</taxon>
        <taxon>Arthropoda</taxon>
        <taxon>Hexapoda</taxon>
        <taxon>Insecta</taxon>
        <taxon>Pterygota</taxon>
        <taxon>Neoptera</taxon>
        <taxon>Endopterygota</taxon>
        <taxon>Hymenoptera</taxon>
        <taxon>Apocrita</taxon>
        <taxon>Aculeata</taxon>
        <taxon>Vespoidea</taxon>
        <taxon>Vespidae</taxon>
        <taxon>Eumeninae</taxon>
        <taxon>Odynerus</taxon>
    </lineage>
</organism>
<feature type="chain" id="PRO_5042128066" description="Enamelin" evidence="2">
    <location>
        <begin position="24"/>
        <end position="435"/>
    </location>
</feature>
<feature type="signal peptide" evidence="2">
    <location>
        <begin position="1"/>
        <end position="23"/>
    </location>
</feature>
<reference evidence="3" key="1">
    <citation type="submission" date="2021-08" db="EMBL/GenBank/DDBJ databases">
        <authorList>
            <person name="Misof B."/>
            <person name="Oliver O."/>
            <person name="Podsiadlowski L."/>
            <person name="Donath A."/>
            <person name="Peters R."/>
            <person name="Mayer C."/>
            <person name="Rust J."/>
            <person name="Gunkel S."/>
            <person name="Lesny P."/>
            <person name="Martin S."/>
            <person name="Oeyen J.P."/>
            <person name="Petersen M."/>
            <person name="Panagiotis P."/>
            <person name="Wilbrandt J."/>
            <person name="Tanja T."/>
        </authorList>
    </citation>
    <scope>NUCLEOTIDE SEQUENCE</scope>
    <source>
        <strain evidence="3">GBR_01_08_01A</strain>
        <tissue evidence="3">Thorax + abdomen</tissue>
    </source>
</reference>
<keyword evidence="4" id="KW-1185">Reference proteome</keyword>
<dbReference type="AlphaFoldDB" id="A0AAD9VM52"/>
<evidence type="ECO:0000256" key="2">
    <source>
        <dbReference type="SAM" id="SignalP"/>
    </source>
</evidence>
<protein>
    <recommendedName>
        <fullName evidence="5">Enamelin</fullName>
    </recommendedName>
</protein>
<evidence type="ECO:0000313" key="4">
    <source>
        <dbReference type="Proteomes" id="UP001258017"/>
    </source>
</evidence>
<name>A0AAD9VM52_9HYME</name>
<evidence type="ECO:0008006" key="5">
    <source>
        <dbReference type="Google" id="ProtNLM"/>
    </source>
</evidence>
<feature type="compositionally biased region" description="Polar residues" evidence="1">
    <location>
        <begin position="161"/>
        <end position="175"/>
    </location>
</feature>
<feature type="region of interest" description="Disordered" evidence="1">
    <location>
        <begin position="148"/>
        <end position="291"/>
    </location>
</feature>
<proteinExistence type="predicted"/>
<feature type="compositionally biased region" description="Polar residues" evidence="1">
    <location>
        <begin position="207"/>
        <end position="230"/>
    </location>
</feature>
<dbReference type="EMBL" id="JAIFRP010000073">
    <property type="protein sequence ID" value="KAK2579871.1"/>
    <property type="molecule type" value="Genomic_DNA"/>
</dbReference>
<feature type="compositionally biased region" description="Polar residues" evidence="1">
    <location>
        <begin position="252"/>
        <end position="267"/>
    </location>
</feature>